<keyword evidence="2" id="KW-1185">Reference proteome</keyword>
<dbReference type="Pfam" id="PF06996">
    <property type="entry name" value="T6SS_TssG"/>
    <property type="match status" value="1"/>
</dbReference>
<dbReference type="AlphaFoldDB" id="A0A2W2BJI0"/>
<dbReference type="RefSeq" id="WP_110998322.1">
    <property type="nucleotide sequence ID" value="NZ_QKTW01000011.1"/>
</dbReference>
<dbReference type="EMBL" id="QKTW01000011">
    <property type="protein sequence ID" value="PZF73596.1"/>
    <property type="molecule type" value="Genomic_DNA"/>
</dbReference>
<proteinExistence type="predicted"/>
<reference evidence="1 2" key="1">
    <citation type="submission" date="2018-06" db="EMBL/GenBank/DDBJ databases">
        <title>Mucibacter soli gen. nov., sp. nov., a new member of the family Chitinophagaceae producing mucin.</title>
        <authorList>
            <person name="Kim M.-K."/>
            <person name="Park S."/>
            <person name="Kim T.-S."/>
            <person name="Joung Y."/>
            <person name="Han J.-H."/>
            <person name="Kim S.B."/>
        </authorList>
    </citation>
    <scope>NUCLEOTIDE SEQUENCE [LARGE SCALE GENOMIC DNA]</scope>
    <source>
        <strain evidence="1 2">R1-15</strain>
    </source>
</reference>
<name>A0A2W2BJI0_9BACT</name>
<dbReference type="Proteomes" id="UP000248745">
    <property type="component" value="Unassembled WGS sequence"/>
</dbReference>
<evidence type="ECO:0000313" key="1">
    <source>
        <dbReference type="EMBL" id="PZF73596.1"/>
    </source>
</evidence>
<evidence type="ECO:0008006" key="3">
    <source>
        <dbReference type="Google" id="ProtNLM"/>
    </source>
</evidence>
<accession>A0A2W2BJI0</accession>
<organism evidence="1 2">
    <name type="scientific">Taibaiella soli</name>
    <dbReference type="NCBI Taxonomy" id="1649169"/>
    <lineage>
        <taxon>Bacteria</taxon>
        <taxon>Pseudomonadati</taxon>
        <taxon>Bacteroidota</taxon>
        <taxon>Chitinophagia</taxon>
        <taxon>Chitinophagales</taxon>
        <taxon>Chitinophagaceae</taxon>
        <taxon>Taibaiella</taxon>
    </lineage>
</organism>
<comment type="caution">
    <text evidence="1">The sequence shown here is derived from an EMBL/GenBank/DDBJ whole genome shotgun (WGS) entry which is preliminary data.</text>
</comment>
<dbReference type="InterPro" id="IPR010732">
    <property type="entry name" value="T6SS_TssG-like"/>
</dbReference>
<gene>
    <name evidence="1" type="ORF">DN068_07695</name>
</gene>
<sequence length="305" mass="35457">MNTPLVNSLYTDYKVEVIAAEILEQNNDLSSIIIKRMPGVERPHTKDLQHVYNDTSTYDFSDIWLLETSREGLYEMLPQNLFHEPTLGTIHSTDQDILQQIHKQRHEEENARNFFGPFEQELAYLNVRMYALEKSICRTNSDAIIQIFSRAWPFLNRIDPHSARVFIHILPFLHRVKGDFKWMEQYLSLFTGLPVETTQYPRTLSPFANLEYYTLGTQSLGETMLLYGDAHDGETDLQIRIGPIPAALMENYLPGSAFNSILDELYQHFVPFHKSYRQVVFAEEEARDFILNDQVHSALGYNAFL</sequence>
<dbReference type="OrthoDB" id="1411058at2"/>
<protein>
    <recommendedName>
        <fullName evidence="3">Type VI secretion system baseplate subunit TssG</fullName>
    </recommendedName>
</protein>
<evidence type="ECO:0000313" key="2">
    <source>
        <dbReference type="Proteomes" id="UP000248745"/>
    </source>
</evidence>